<evidence type="ECO:0000313" key="3">
    <source>
        <dbReference type="EMBL" id="MPM17795.1"/>
    </source>
</evidence>
<comment type="caution">
    <text evidence="3">The sequence shown here is derived from an EMBL/GenBank/DDBJ whole genome shotgun (WGS) entry which is preliminary data.</text>
</comment>
<feature type="region of interest" description="Disordered" evidence="1">
    <location>
        <begin position="79"/>
        <end position="143"/>
    </location>
</feature>
<dbReference type="EMBL" id="VSSQ01002863">
    <property type="protein sequence ID" value="MPM17795.1"/>
    <property type="molecule type" value="Genomic_DNA"/>
</dbReference>
<accession>A0A644XNS6</accession>
<feature type="compositionally biased region" description="Acidic residues" evidence="1">
    <location>
        <begin position="102"/>
        <end position="141"/>
    </location>
</feature>
<dbReference type="AlphaFoldDB" id="A0A644XNS6"/>
<name>A0A644XNS6_9ZZZZ</name>
<dbReference type="Gene3D" id="3.30.1690.20">
    <property type="match status" value="1"/>
</dbReference>
<feature type="region of interest" description="Disordered" evidence="1">
    <location>
        <begin position="308"/>
        <end position="327"/>
    </location>
</feature>
<feature type="compositionally biased region" description="Acidic residues" evidence="1">
    <location>
        <begin position="82"/>
        <end position="93"/>
    </location>
</feature>
<evidence type="ECO:0000259" key="2">
    <source>
        <dbReference type="Pfam" id="PF18223"/>
    </source>
</evidence>
<dbReference type="Pfam" id="PF18223">
    <property type="entry name" value="PilJ_C"/>
    <property type="match status" value="1"/>
</dbReference>
<gene>
    <name evidence="3" type="ORF">SDC9_64194</name>
</gene>
<evidence type="ECO:0000256" key="1">
    <source>
        <dbReference type="SAM" id="MobiDB-lite"/>
    </source>
</evidence>
<organism evidence="3">
    <name type="scientific">bioreactor metagenome</name>
    <dbReference type="NCBI Taxonomy" id="1076179"/>
    <lineage>
        <taxon>unclassified sequences</taxon>
        <taxon>metagenomes</taxon>
        <taxon>ecological metagenomes</taxon>
    </lineage>
</organism>
<dbReference type="InterPro" id="IPR040599">
    <property type="entry name" value="PilJ_C"/>
</dbReference>
<sequence>MKNKKAMTYLLTIGMLLLALAVLSGSRPLPKELTSVQTQVNGSVDAENSEELEQIADETTPLAGTVIPTAQTVQLVAQQEPVAEEPATEEPAPEEPAKEDPAPEEPAPEDPVEEEPAPEEPTEEEPVEEEPAPEEPAEEEPPVATLTAAQKLLERSYVLLNQYNACTTMEEKRVLLGASNYSLGNDALRAKLLADMGGSWELLEEEVTDATEYQQEKTLYVQVYMSGSSSDFTPVVYTAPNSDRSGNQWATNLVYVEDEATWMEYVKKHPYNDSRVAYYVTGLAPEGSWDTLQETMETSDLWQEVELEEEAPADDSAPLAETDPTLG</sequence>
<reference evidence="3" key="1">
    <citation type="submission" date="2019-08" db="EMBL/GenBank/DDBJ databases">
        <authorList>
            <person name="Kucharzyk K."/>
            <person name="Murdoch R.W."/>
            <person name="Higgins S."/>
            <person name="Loffler F."/>
        </authorList>
    </citation>
    <scope>NUCLEOTIDE SEQUENCE</scope>
</reference>
<proteinExistence type="predicted"/>
<feature type="domain" description="Pilin PilJ C-terminal" evidence="2">
    <location>
        <begin position="182"/>
        <end position="263"/>
    </location>
</feature>
<protein>
    <recommendedName>
        <fullName evidence="2">Pilin PilJ C-terminal domain-containing protein</fullName>
    </recommendedName>
</protein>